<organism evidence="1 2">
    <name type="scientific">Maribacter litopenaei</name>
    <dbReference type="NCBI Taxonomy" id="2976127"/>
    <lineage>
        <taxon>Bacteria</taxon>
        <taxon>Pseudomonadati</taxon>
        <taxon>Bacteroidota</taxon>
        <taxon>Flavobacteriia</taxon>
        <taxon>Flavobacteriales</taxon>
        <taxon>Flavobacteriaceae</taxon>
        <taxon>Maribacter</taxon>
    </lineage>
</organism>
<sequence>MRSFFVFLMLLFVGTSIYGQNGDYIFGQLVDGDNNEPVAFASIRIKDAAMGVISNVDGTFRIPIRYKSIGDVLEISCMGYSTKLIDIQELKETEANIILIKPSAMELSEATVRAKLKKLDAREMVRIAVARIPQNYSLSPYAMVGYYRDYQIKNGNYNNLNEAVLNVYDSGFSNKDNFSNEYELYSYSPNLEFPVDSFALQPYDYRGFNKVIPHAKMENTGGNELVTLMIHDAIRNNQIEVYSFVDNMAKDFVEGHRFRLLGTTNFKDRSVYQIDCSFRDKDYYVDGTIFLDTGSFAILKLDYTVFRRKKPGELDSAINARRTLFQWF</sequence>
<accession>A0ABY5YAQ3</accession>
<reference evidence="1" key="1">
    <citation type="submission" date="2022-09" db="EMBL/GenBank/DDBJ databases">
        <title>Maribacter litopenaei sp. nov., isolated from the intestinal tract of the Pacific White Shrimp, Litopenaeus vannamei.</title>
        <authorList>
            <person name="Kim S.Y."/>
            <person name="Hwang C.Y."/>
        </authorList>
    </citation>
    <scope>NUCLEOTIDE SEQUENCE</scope>
    <source>
        <strain evidence="1">HL-LV01</strain>
    </source>
</reference>
<dbReference type="SUPFAM" id="SSF49464">
    <property type="entry name" value="Carboxypeptidase regulatory domain-like"/>
    <property type="match status" value="1"/>
</dbReference>
<dbReference type="Pfam" id="PF13715">
    <property type="entry name" value="CarbopepD_reg_2"/>
    <property type="match status" value="1"/>
</dbReference>
<name>A0ABY5YAQ3_9FLAO</name>
<dbReference type="EMBL" id="CP104205">
    <property type="protein sequence ID" value="UWX55794.1"/>
    <property type="molecule type" value="Genomic_DNA"/>
</dbReference>
<dbReference type="InterPro" id="IPR008969">
    <property type="entry name" value="CarboxyPept-like_regulatory"/>
</dbReference>
<proteinExistence type="predicted"/>
<dbReference type="RefSeq" id="WP_260574159.1">
    <property type="nucleotide sequence ID" value="NZ_CP104205.1"/>
</dbReference>
<gene>
    <name evidence="1" type="ORF">NYZ99_05075</name>
</gene>
<keyword evidence="2" id="KW-1185">Reference proteome</keyword>
<dbReference type="Proteomes" id="UP001059209">
    <property type="component" value="Chromosome"/>
</dbReference>
<evidence type="ECO:0000313" key="1">
    <source>
        <dbReference type="EMBL" id="UWX55794.1"/>
    </source>
</evidence>
<evidence type="ECO:0000313" key="2">
    <source>
        <dbReference type="Proteomes" id="UP001059209"/>
    </source>
</evidence>
<protein>
    <submittedName>
        <fullName evidence="1">Carboxypeptidase-like regulatory domain-containing protein</fullName>
    </submittedName>
</protein>